<reference evidence="1" key="2">
    <citation type="journal article" date="2022" name="New Phytol.">
        <title>Evolutionary transition to the ectomycorrhizal habit in the genomes of a hyperdiverse lineage of mushroom-forming fungi.</title>
        <authorList>
            <person name="Looney B."/>
            <person name="Miyauchi S."/>
            <person name="Morin E."/>
            <person name="Drula E."/>
            <person name="Courty P.E."/>
            <person name="Kohler A."/>
            <person name="Kuo A."/>
            <person name="LaButti K."/>
            <person name="Pangilinan J."/>
            <person name="Lipzen A."/>
            <person name="Riley R."/>
            <person name="Andreopoulos W."/>
            <person name="He G."/>
            <person name="Johnson J."/>
            <person name="Nolan M."/>
            <person name="Tritt A."/>
            <person name="Barry K.W."/>
            <person name="Grigoriev I.V."/>
            <person name="Nagy L.G."/>
            <person name="Hibbett D."/>
            <person name="Henrissat B."/>
            <person name="Matheny P.B."/>
            <person name="Labbe J."/>
            <person name="Martin F.M."/>
        </authorList>
    </citation>
    <scope>NUCLEOTIDE SEQUENCE</scope>
    <source>
        <strain evidence="1">FP105234-sp</strain>
    </source>
</reference>
<reference evidence="1" key="1">
    <citation type="submission" date="2021-02" db="EMBL/GenBank/DDBJ databases">
        <authorList>
            <consortium name="DOE Joint Genome Institute"/>
            <person name="Ahrendt S."/>
            <person name="Looney B.P."/>
            <person name="Miyauchi S."/>
            <person name="Morin E."/>
            <person name="Drula E."/>
            <person name="Courty P.E."/>
            <person name="Chicoki N."/>
            <person name="Fauchery L."/>
            <person name="Kohler A."/>
            <person name="Kuo A."/>
            <person name="Labutti K."/>
            <person name="Pangilinan J."/>
            <person name="Lipzen A."/>
            <person name="Riley R."/>
            <person name="Andreopoulos W."/>
            <person name="He G."/>
            <person name="Johnson J."/>
            <person name="Barry K.W."/>
            <person name="Grigoriev I.V."/>
            <person name="Nagy L."/>
            <person name="Hibbett D."/>
            <person name="Henrissat B."/>
            <person name="Matheny P.B."/>
            <person name="Labbe J."/>
            <person name="Martin F."/>
        </authorList>
    </citation>
    <scope>NUCLEOTIDE SEQUENCE</scope>
    <source>
        <strain evidence="1">FP105234-sp</strain>
    </source>
</reference>
<proteinExistence type="predicted"/>
<gene>
    <name evidence="1" type="ORF">FA95DRAFT_1002888</name>
</gene>
<dbReference type="EMBL" id="MU276281">
    <property type="protein sequence ID" value="KAI0039626.1"/>
    <property type="molecule type" value="Genomic_DNA"/>
</dbReference>
<evidence type="ECO:0000313" key="2">
    <source>
        <dbReference type="Proteomes" id="UP000814033"/>
    </source>
</evidence>
<name>A0ACB8R658_9AGAM</name>
<keyword evidence="2" id="KW-1185">Reference proteome</keyword>
<organism evidence="1 2">
    <name type="scientific">Auriscalpium vulgare</name>
    <dbReference type="NCBI Taxonomy" id="40419"/>
    <lineage>
        <taxon>Eukaryota</taxon>
        <taxon>Fungi</taxon>
        <taxon>Dikarya</taxon>
        <taxon>Basidiomycota</taxon>
        <taxon>Agaricomycotina</taxon>
        <taxon>Agaricomycetes</taxon>
        <taxon>Russulales</taxon>
        <taxon>Auriscalpiaceae</taxon>
        <taxon>Auriscalpium</taxon>
    </lineage>
</organism>
<accession>A0ACB8R658</accession>
<dbReference type="Proteomes" id="UP000814033">
    <property type="component" value="Unassembled WGS sequence"/>
</dbReference>
<evidence type="ECO:0000313" key="1">
    <source>
        <dbReference type="EMBL" id="KAI0039626.1"/>
    </source>
</evidence>
<comment type="caution">
    <text evidence="1">The sequence shown here is derived from an EMBL/GenBank/DDBJ whole genome shotgun (WGS) entry which is preliminary data.</text>
</comment>
<sequence length="246" mass="26675">MHRQRAAPRGASPHTAPPYRDDRSVPSVCESRLPFAASARAFSFTHVRARVLLVVPRRAFRPGRNKAVPTRPRITLACSHSWLGVVDICSPTCIPRDSRDQNQTLASCARPPALQTTTWTSARPASSPQVPNGALCFPPRTGASSACGFRLLDRRGYLAVAAAKLRPSSPLAFFSHRPSLRTTLGEAYLGMPDAIGRLQGWLRAWSSNADWGAGALDWGGMETQRKRAKAGSVSARWGAGHPNTRC</sequence>
<protein>
    <submittedName>
        <fullName evidence="1">Uncharacterized protein</fullName>
    </submittedName>
</protein>